<gene>
    <name evidence="1" type="ORF">DM02DRAFT_701475</name>
</gene>
<organism evidence="1 2">
    <name type="scientific">Periconia macrospinosa</name>
    <dbReference type="NCBI Taxonomy" id="97972"/>
    <lineage>
        <taxon>Eukaryota</taxon>
        <taxon>Fungi</taxon>
        <taxon>Dikarya</taxon>
        <taxon>Ascomycota</taxon>
        <taxon>Pezizomycotina</taxon>
        <taxon>Dothideomycetes</taxon>
        <taxon>Pleosporomycetidae</taxon>
        <taxon>Pleosporales</taxon>
        <taxon>Massarineae</taxon>
        <taxon>Periconiaceae</taxon>
        <taxon>Periconia</taxon>
    </lineage>
</organism>
<evidence type="ECO:0000313" key="2">
    <source>
        <dbReference type="Proteomes" id="UP000244855"/>
    </source>
</evidence>
<accession>A0A2V1D271</accession>
<dbReference type="Proteomes" id="UP000244855">
    <property type="component" value="Unassembled WGS sequence"/>
</dbReference>
<dbReference type="OrthoDB" id="5421601at2759"/>
<evidence type="ECO:0000313" key="1">
    <source>
        <dbReference type="EMBL" id="PVH92116.1"/>
    </source>
</evidence>
<sequence>MALLNLPNELLDLIVEFSLPEGFENFAMTCKKIHAQCTPFMKRHNDLHSQFRHFQYWKDDFVAASDLIDLIATDPSVARYIRKADFRIDSRFIEHRRASGHSSKPLPSIEDGGPVVQLFAESTHLQRAGLDWREFYSAFAEDVRMERYSQHGSAFLLTLLVNAVDLALPCSWDPNAATKQLLDLHVDDAKQSSLSSSSLRSVTDLRWDNPRGVGLSWASYLIALPHLKTFGAPFSFAVGEIPDSLAFRGSPSMAERLSEAYLYNCWIDDVGITDLLKHTPSLTKLHYSHAVNYDRLPLEWDMCKFINSIAREAGSHLIELSVRILDLDTVILPGKASACFQKLAKFQFPLDYVMGNVDTVGATGNTATPFLRFFDYSVDPFIHGLLPESLTHLALLRLNPTPGHDKALGTLFRHFRALRKYQLRNLRELHVARGMIKDETYSQQCDKIATEAGRAGVDVYLEHGNHCRTPGWRK</sequence>
<protein>
    <recommendedName>
        <fullName evidence="3">F-box domain-containing protein</fullName>
    </recommendedName>
</protein>
<name>A0A2V1D271_9PLEO</name>
<keyword evidence="2" id="KW-1185">Reference proteome</keyword>
<reference evidence="1 2" key="1">
    <citation type="journal article" date="2018" name="Sci. Rep.">
        <title>Comparative genomics provides insights into the lifestyle and reveals functional heterogeneity of dark septate endophytic fungi.</title>
        <authorList>
            <person name="Knapp D.G."/>
            <person name="Nemeth J.B."/>
            <person name="Barry K."/>
            <person name="Hainaut M."/>
            <person name="Henrissat B."/>
            <person name="Johnson J."/>
            <person name="Kuo A."/>
            <person name="Lim J.H.P."/>
            <person name="Lipzen A."/>
            <person name="Nolan M."/>
            <person name="Ohm R.A."/>
            <person name="Tamas L."/>
            <person name="Grigoriev I.V."/>
            <person name="Spatafora J.W."/>
            <person name="Nagy L.G."/>
            <person name="Kovacs G.M."/>
        </authorList>
    </citation>
    <scope>NUCLEOTIDE SEQUENCE [LARGE SCALE GENOMIC DNA]</scope>
    <source>
        <strain evidence="1 2">DSE2036</strain>
    </source>
</reference>
<dbReference type="STRING" id="97972.A0A2V1D271"/>
<proteinExistence type="predicted"/>
<evidence type="ECO:0008006" key="3">
    <source>
        <dbReference type="Google" id="ProtNLM"/>
    </source>
</evidence>
<dbReference type="AlphaFoldDB" id="A0A2V1D271"/>
<dbReference type="EMBL" id="KZ805720">
    <property type="protein sequence ID" value="PVH92116.1"/>
    <property type="molecule type" value="Genomic_DNA"/>
</dbReference>